<dbReference type="GO" id="GO:0016787">
    <property type="term" value="F:hydrolase activity"/>
    <property type="evidence" value="ECO:0007669"/>
    <property type="project" value="UniProtKB-KW"/>
</dbReference>
<keyword evidence="2" id="KW-1185">Reference proteome</keyword>
<proteinExistence type="predicted"/>
<dbReference type="Proteomes" id="UP000290981">
    <property type="component" value="Segment"/>
</dbReference>
<dbReference type="Gene3D" id="1.10.287.1080">
    <property type="entry name" value="MazG-like"/>
    <property type="match status" value="1"/>
</dbReference>
<dbReference type="EMBL" id="MK305890">
    <property type="protein sequence ID" value="QAX92912.1"/>
    <property type="molecule type" value="Genomic_DNA"/>
</dbReference>
<reference evidence="1 2" key="1">
    <citation type="submission" date="2018-12" db="EMBL/GenBank/DDBJ databases">
        <authorList>
            <person name="Huynh A."/>
            <person name="Morcos G.S."/>
            <person name="Braun J."/>
            <person name="Danaila R."/>
            <person name="Emelio N."/>
            <person name="Mathyvannan S."/>
            <person name="Miner K."/>
            <person name="Nayak R."/>
            <person name="Norman C."/>
            <person name="Tran V."/>
            <person name="Wang J."/>
            <person name="Moy A."/>
            <person name="deCarvalho T."/>
            <person name="Erill I."/>
            <person name="Caruso S.M."/>
            <person name="Garlena R.A."/>
            <person name="Russell D.A."/>
            <person name="Pope W.H."/>
            <person name="Jacobs-Sera D."/>
            <person name="Hatfull G.F."/>
        </authorList>
    </citation>
    <scope>NUCLEOTIDE SEQUENCE [LARGE SCALE GENOMIC DNA]</scope>
</reference>
<dbReference type="RefSeq" id="YP_010084063.1">
    <property type="nucleotide sequence ID" value="NC_055060.1"/>
</dbReference>
<dbReference type="InterPro" id="IPR044548">
    <property type="entry name" value="AF0060_NTP-PPase_MazG-like"/>
</dbReference>
<protein>
    <submittedName>
        <fullName evidence="1">MazG-like nucleotide pyrophosphohydrolase</fullName>
    </submittedName>
</protein>
<accession>A0A411AXT8</accession>
<keyword evidence="1" id="KW-0378">Hydrolase</keyword>
<gene>
    <name evidence="1" type="primary">3</name>
    <name evidence="1" type="ORF">SEA_WHEEHEIM_3</name>
</gene>
<sequence length="97" mass="11125">MRFWAVWDALREHQGDDPAPRLMKIGEEFGEVVQAFIGFKGWNKRKGFNKSAQDVADELCDVIITAHVALHDWVEDPDAYFANHLAKIQKRVKEKGS</sequence>
<name>A0A411AXT8_9VIRU</name>
<dbReference type="SUPFAM" id="SSF101386">
    <property type="entry name" value="all-alpha NTP pyrophosphatases"/>
    <property type="match status" value="1"/>
</dbReference>
<dbReference type="CDD" id="cd11533">
    <property type="entry name" value="NTP-PPase_Af0060_like"/>
    <property type="match status" value="1"/>
</dbReference>
<dbReference type="GeneID" id="65073098"/>
<evidence type="ECO:0000313" key="1">
    <source>
        <dbReference type="EMBL" id="QAX92912.1"/>
    </source>
</evidence>
<evidence type="ECO:0000313" key="2">
    <source>
        <dbReference type="Proteomes" id="UP000290981"/>
    </source>
</evidence>
<organism evidence="1 2">
    <name type="scientific">Streptomyces phage WheeHeim</name>
    <dbReference type="NCBI Taxonomy" id="2500797"/>
    <lineage>
        <taxon>Viruses</taxon>
        <taxon>Varidnaviria</taxon>
        <taxon>Bamfordvirae</taxon>
        <taxon>Preplasmiviricota</taxon>
        <taxon>Prepoliviricotina</taxon>
        <taxon>Tectiliviricetes</taxon>
        <taxon>Kalamavirales</taxon>
        <taxon>Tectiviridae</taxon>
        <taxon>Deltatectivirus</taxon>
        <taxon>Deltatectivirus wheeheim</taxon>
    </lineage>
</organism>
<dbReference type="KEGG" id="vg:65073098"/>